<comment type="caution">
    <text evidence="2">The sequence shown here is derived from an EMBL/GenBank/DDBJ whole genome shotgun (WGS) entry which is preliminary data.</text>
</comment>
<name>A0A5B0EHS6_9MICC</name>
<keyword evidence="1" id="KW-0472">Membrane</keyword>
<keyword evidence="1" id="KW-1133">Transmembrane helix</keyword>
<gene>
    <name evidence="2" type="ORF">FQ154_04995</name>
</gene>
<sequence length="80" mass="8280">MIIKLLGTVVSVVAGLVGAKLISAIWKGVTGEKPPTPTNPEVQQRATIGKVLSFAIVSGASAAVIQAVTKRWAQKLASQK</sequence>
<accession>A0A5B0EHS6</accession>
<keyword evidence="1" id="KW-0812">Transmembrane</keyword>
<proteinExistence type="predicted"/>
<protein>
    <submittedName>
        <fullName evidence="2">DUF4235 domain-containing protein</fullName>
    </submittedName>
</protein>
<dbReference type="RefSeq" id="WP_149618889.1">
    <property type="nucleotide sequence ID" value="NZ_VOBL01000004.1"/>
</dbReference>
<organism evidence="2 3">
    <name type="scientific">Paeniglutamicibacter gangotriensis</name>
    <dbReference type="NCBI Taxonomy" id="254787"/>
    <lineage>
        <taxon>Bacteria</taxon>
        <taxon>Bacillati</taxon>
        <taxon>Actinomycetota</taxon>
        <taxon>Actinomycetes</taxon>
        <taxon>Micrococcales</taxon>
        <taxon>Micrococcaceae</taxon>
        <taxon>Paeniglutamicibacter</taxon>
    </lineage>
</organism>
<evidence type="ECO:0000313" key="3">
    <source>
        <dbReference type="Proteomes" id="UP000323856"/>
    </source>
</evidence>
<dbReference type="Pfam" id="PF14019">
    <property type="entry name" value="DUF4235"/>
    <property type="match status" value="1"/>
</dbReference>
<dbReference type="InterPro" id="IPR025329">
    <property type="entry name" value="DUF4235"/>
</dbReference>
<evidence type="ECO:0000256" key="1">
    <source>
        <dbReference type="SAM" id="Phobius"/>
    </source>
</evidence>
<reference evidence="2 3" key="1">
    <citation type="submission" date="2019-07" db="EMBL/GenBank/DDBJ databases">
        <title>Analysis of the biochemical properties, biological activity and biotechnological potential of siderophores and biosurfactants produced by Antarctic psychrotolerant bacteria.</title>
        <authorList>
            <person name="Styczynski M."/>
            <person name="Krucon T."/>
            <person name="Decewicz P."/>
            <person name="Dziewit L."/>
        </authorList>
    </citation>
    <scope>NUCLEOTIDE SEQUENCE [LARGE SCALE GENOMIC DNA]</scope>
    <source>
        <strain evidence="2 3">ANT_H27</strain>
    </source>
</reference>
<feature type="transmembrane region" description="Helical" evidence="1">
    <location>
        <begin position="48"/>
        <end position="68"/>
    </location>
</feature>
<dbReference type="AlphaFoldDB" id="A0A5B0EHS6"/>
<dbReference type="Proteomes" id="UP000323856">
    <property type="component" value="Unassembled WGS sequence"/>
</dbReference>
<dbReference type="EMBL" id="VOBL01000004">
    <property type="protein sequence ID" value="KAA0978594.1"/>
    <property type="molecule type" value="Genomic_DNA"/>
</dbReference>
<dbReference type="OrthoDB" id="3268522at2"/>
<evidence type="ECO:0000313" key="2">
    <source>
        <dbReference type="EMBL" id="KAA0978594.1"/>
    </source>
</evidence>